<evidence type="ECO:0000313" key="18">
    <source>
        <dbReference type="RefSeq" id="XP_031574710.1"/>
    </source>
</evidence>
<keyword evidence="15" id="KW-0966">Cell projection</keyword>
<accession>A0A6P8JE34</accession>
<evidence type="ECO:0000256" key="2">
    <source>
        <dbReference type="ARBA" id="ARBA00004138"/>
    </source>
</evidence>
<name>A0A6P8JE34_ACTTE</name>
<dbReference type="Pfam" id="PF11704">
    <property type="entry name" value="Folliculin"/>
    <property type="match status" value="1"/>
</dbReference>
<keyword evidence="13" id="KW-0458">Lysosome</keyword>
<dbReference type="GeneID" id="116308434"/>
<dbReference type="GO" id="GO:0005819">
    <property type="term" value="C:spindle"/>
    <property type="evidence" value="ECO:0007669"/>
    <property type="project" value="UniProtKB-SubCell"/>
</dbReference>
<dbReference type="InParanoid" id="A0A6P8JE34"/>
<dbReference type="InterPro" id="IPR044886">
    <property type="entry name" value="FLCN_DENN_C_sf"/>
</dbReference>
<dbReference type="PANTHER" id="PTHR31441:SF2">
    <property type="entry name" value="FOLLICULIN"/>
    <property type="match status" value="1"/>
</dbReference>
<dbReference type="InterPro" id="IPR032035">
    <property type="entry name" value="Folliculin_DENN"/>
</dbReference>
<comment type="subcellular location">
    <subcellularLocation>
        <location evidence="2">Cell projection</location>
        <location evidence="2">Cilium</location>
    </subcellularLocation>
    <subcellularLocation>
        <location evidence="4">Cytoplasm</location>
        <location evidence="4">Cytoskeleton</location>
        <location evidence="4">Microtubule organizing center</location>
        <location evidence="4">Centrosome</location>
    </subcellularLocation>
    <subcellularLocation>
        <location evidence="3">Cytoplasm</location>
        <location evidence="3">Cytoskeleton</location>
        <location evidence="3">Spindle</location>
    </subcellularLocation>
    <subcellularLocation>
        <location evidence="5">Cytoplasm</location>
        <location evidence="5">Cytosol</location>
    </subcellularLocation>
    <subcellularLocation>
        <location evidence="6">Lysosome membrane</location>
    </subcellularLocation>
    <subcellularLocation>
        <location evidence="1">Nucleus</location>
    </subcellularLocation>
</comment>
<dbReference type="Proteomes" id="UP000515163">
    <property type="component" value="Unplaced"/>
</dbReference>
<evidence type="ECO:0000256" key="5">
    <source>
        <dbReference type="ARBA" id="ARBA00004514"/>
    </source>
</evidence>
<evidence type="ECO:0000256" key="14">
    <source>
        <dbReference type="ARBA" id="ARBA00023242"/>
    </source>
</evidence>
<dbReference type="InterPro" id="IPR037520">
    <property type="entry name" value="Folliculin/SMCR8_longin"/>
</dbReference>
<comment type="similarity">
    <text evidence="7">Belongs to the folliculin family.</text>
</comment>
<keyword evidence="12" id="KW-0206">Cytoskeleton</keyword>
<keyword evidence="10" id="KW-0963">Cytoplasm</keyword>
<dbReference type="PANTHER" id="PTHR31441">
    <property type="entry name" value="FOLLICULIN FAMILY MEMBER"/>
    <property type="match status" value="1"/>
</dbReference>
<evidence type="ECO:0000256" key="9">
    <source>
        <dbReference type="ARBA" id="ARBA00022468"/>
    </source>
</evidence>
<dbReference type="OrthoDB" id="5599713at2759"/>
<dbReference type="Gene3D" id="3.40.50.12430">
    <property type="match status" value="1"/>
</dbReference>
<dbReference type="GO" id="GO:0005765">
    <property type="term" value="C:lysosomal membrane"/>
    <property type="evidence" value="ECO:0007669"/>
    <property type="project" value="UniProtKB-SubCell"/>
</dbReference>
<dbReference type="GO" id="GO:1904263">
    <property type="term" value="P:positive regulation of TORC1 signaling"/>
    <property type="evidence" value="ECO:0007669"/>
    <property type="project" value="TreeGrafter"/>
</dbReference>
<dbReference type="KEGG" id="aten:116308434"/>
<keyword evidence="11" id="KW-0472">Membrane</keyword>
<dbReference type="PROSITE" id="PS51834">
    <property type="entry name" value="DENN_FLCN_SMCR8"/>
    <property type="match status" value="1"/>
</dbReference>
<evidence type="ECO:0000256" key="3">
    <source>
        <dbReference type="ARBA" id="ARBA00004186"/>
    </source>
</evidence>
<evidence type="ECO:0000256" key="4">
    <source>
        <dbReference type="ARBA" id="ARBA00004300"/>
    </source>
</evidence>
<evidence type="ECO:0000256" key="7">
    <source>
        <dbReference type="ARBA" id="ARBA00009987"/>
    </source>
</evidence>
<dbReference type="GO" id="GO:0000122">
    <property type="term" value="P:negative regulation of transcription by RNA polymerase II"/>
    <property type="evidence" value="ECO:0007669"/>
    <property type="project" value="TreeGrafter"/>
</dbReference>
<dbReference type="GO" id="GO:0005829">
    <property type="term" value="C:cytosol"/>
    <property type="evidence" value="ECO:0007669"/>
    <property type="project" value="UniProtKB-SubCell"/>
</dbReference>
<evidence type="ECO:0000256" key="10">
    <source>
        <dbReference type="ARBA" id="ARBA00022490"/>
    </source>
</evidence>
<dbReference type="GO" id="GO:0005929">
    <property type="term" value="C:cilium"/>
    <property type="evidence" value="ECO:0007669"/>
    <property type="project" value="UniProtKB-SubCell"/>
</dbReference>
<dbReference type="Pfam" id="PF16692">
    <property type="entry name" value="Folliculin_C"/>
    <property type="match status" value="1"/>
</dbReference>
<dbReference type="Gene3D" id="1.10.10.1730">
    <property type="entry name" value="Folliculin"/>
    <property type="match status" value="1"/>
</dbReference>
<dbReference type="InterPro" id="IPR021713">
    <property type="entry name" value="Folliculin"/>
</dbReference>
<evidence type="ECO:0000259" key="16">
    <source>
        <dbReference type="PROSITE" id="PS51834"/>
    </source>
</evidence>
<protein>
    <recommendedName>
        <fullName evidence="8">Folliculin</fullName>
    </recommendedName>
</protein>
<keyword evidence="14" id="KW-0539">Nucleus</keyword>
<reference evidence="18" key="1">
    <citation type="submission" date="2025-08" db="UniProtKB">
        <authorList>
            <consortium name="RefSeq"/>
        </authorList>
    </citation>
    <scope>IDENTIFICATION</scope>
    <source>
        <tissue evidence="18">Tentacle</tissue>
    </source>
</reference>
<evidence type="ECO:0000256" key="1">
    <source>
        <dbReference type="ARBA" id="ARBA00004123"/>
    </source>
</evidence>
<dbReference type="AlphaFoldDB" id="A0A6P8JE34"/>
<dbReference type="GO" id="GO:0005634">
    <property type="term" value="C:nucleus"/>
    <property type="evidence" value="ECO:0007669"/>
    <property type="project" value="UniProtKB-SubCell"/>
</dbReference>
<dbReference type="RefSeq" id="XP_031574710.1">
    <property type="nucleotide sequence ID" value="XM_031718850.1"/>
</dbReference>
<gene>
    <name evidence="18" type="primary">LOC116308434</name>
</gene>
<proteinExistence type="inferred from homology"/>
<evidence type="ECO:0000256" key="6">
    <source>
        <dbReference type="ARBA" id="ARBA00004656"/>
    </source>
</evidence>
<dbReference type="FunCoup" id="A0A6P8JE34">
    <property type="interactions" value="1786"/>
</dbReference>
<feature type="domain" description="UDENN FLCN/SMCR8-type" evidence="16">
    <location>
        <begin position="78"/>
        <end position="518"/>
    </location>
</feature>
<dbReference type="InterPro" id="IPR037521">
    <property type="entry name" value="FLCN/SMCR8_DENN"/>
</dbReference>
<evidence type="ECO:0000256" key="13">
    <source>
        <dbReference type="ARBA" id="ARBA00023228"/>
    </source>
</evidence>
<keyword evidence="9" id="KW-0343">GTPase activation</keyword>
<sequence>MNAIIALCHFCEYHGPTVLFCTQAFHCEEHDPIGADNLSSSDCGSCAKRCFSRSISTSTSEGASNNTTPKSSQCEACYSLDSTHSGYISIDKEAHISYYSNRNPGQQELYSIVRQACVRSLSCEVCPGREGPMFFGEEATGYVFTHTFFLKDKQSRGFQRWYSIICVMKDKIYLINSWPFLVSHFRELIDELQVKSNKVYESEQAESAQKGQGLQSGGTSGFVLTPDQFRRQRGGHKVYRSISDLLKDKNLFAMLHQRFAWMLKACGNRISEKLLEGPPKEELLADDHESEFTSDLSEHDESSEPVPLFTSLRHMVKILGTRQFHMLAYHVIQGNQLIVRGRDRKTVASALNALKILIPSGCCNCIPYSTEYKDSWRCNFLGLAPSVEIPVHILSSDLFVLLDINHPIHHITEQSENSSDSEETFTDYDFTVCGKESAPSPTILHKIEHCLSIDNISDKVLEQMLLCLKEEWMDKVKVVFKFARSGPTSKEDKEKLLQVLGTKPEDEIVLKFWMTGLNRQYRNHLLTCTGNSPSSPPPS</sequence>
<organism evidence="17 18">
    <name type="scientific">Actinia tenebrosa</name>
    <name type="common">Australian red waratah sea anemone</name>
    <dbReference type="NCBI Taxonomy" id="6105"/>
    <lineage>
        <taxon>Eukaryota</taxon>
        <taxon>Metazoa</taxon>
        <taxon>Cnidaria</taxon>
        <taxon>Anthozoa</taxon>
        <taxon>Hexacorallia</taxon>
        <taxon>Actiniaria</taxon>
        <taxon>Actiniidae</taxon>
        <taxon>Actinia</taxon>
    </lineage>
</organism>
<evidence type="ECO:0000256" key="12">
    <source>
        <dbReference type="ARBA" id="ARBA00023212"/>
    </source>
</evidence>
<evidence type="ECO:0000256" key="11">
    <source>
        <dbReference type="ARBA" id="ARBA00023136"/>
    </source>
</evidence>
<evidence type="ECO:0000313" key="17">
    <source>
        <dbReference type="Proteomes" id="UP000515163"/>
    </source>
</evidence>
<evidence type="ECO:0000256" key="15">
    <source>
        <dbReference type="ARBA" id="ARBA00023273"/>
    </source>
</evidence>
<dbReference type="GO" id="GO:0005096">
    <property type="term" value="F:GTPase activator activity"/>
    <property type="evidence" value="ECO:0007669"/>
    <property type="project" value="UniProtKB-KW"/>
</dbReference>
<keyword evidence="17" id="KW-1185">Reference proteome</keyword>
<dbReference type="GO" id="GO:0005813">
    <property type="term" value="C:centrosome"/>
    <property type="evidence" value="ECO:0007669"/>
    <property type="project" value="UniProtKB-SubCell"/>
</dbReference>
<evidence type="ECO:0000256" key="8">
    <source>
        <dbReference type="ARBA" id="ARBA00021824"/>
    </source>
</evidence>